<dbReference type="InterPro" id="IPR019734">
    <property type="entry name" value="TPR_rpt"/>
</dbReference>
<dbReference type="STRING" id="157072.A0A024UXX5"/>
<sequence>MRMPSTLTQSTPTLSRIASEGSNGSLNTALNALPDTNSRRNTFIKCRCSSDAMAGGSLSSKDPETTASSARCPLHDVVYMHSLPVDRPKLACIPPQSSIRALPPFILGEVVYLYGGLPQTPVLHASPRSTPAILVLHKDAHDKCLVTVVEDDRYQIDGTFSVQTEGGIVYHGISGLRLEPTGTAIETPRYVDTFVHNMGRRGIGLRLRDLSTYMPHQLEHTHILTMLEKYSKLIRLNYESNRNMAVILSRRATLYAALGHYSESLEDAEQAIRLEPNFTTAYFRKGYALCSLGRYAEACVEFRRGLEFDACCPHLRHALQVTMNSLHLKPTVGNVQL</sequence>
<dbReference type="eggNOG" id="KOG0553">
    <property type="taxonomic scope" value="Eukaryota"/>
</dbReference>
<dbReference type="Gene3D" id="1.25.40.10">
    <property type="entry name" value="Tetratricopeptide repeat domain"/>
    <property type="match status" value="1"/>
</dbReference>
<dbReference type="GO" id="GO:0072380">
    <property type="term" value="C:TRC complex"/>
    <property type="evidence" value="ECO:0007669"/>
    <property type="project" value="TreeGrafter"/>
</dbReference>
<organism evidence="5">
    <name type="scientific">Aphanomyces invadans</name>
    <dbReference type="NCBI Taxonomy" id="157072"/>
    <lineage>
        <taxon>Eukaryota</taxon>
        <taxon>Sar</taxon>
        <taxon>Stramenopiles</taxon>
        <taxon>Oomycota</taxon>
        <taxon>Saprolegniomycetes</taxon>
        <taxon>Saprolegniales</taxon>
        <taxon>Verrucalvaceae</taxon>
        <taxon>Aphanomyces</taxon>
    </lineage>
</organism>
<dbReference type="AlphaFoldDB" id="A0A024UXX5"/>
<dbReference type="Pfam" id="PF07719">
    <property type="entry name" value="TPR_2"/>
    <property type="match status" value="1"/>
</dbReference>
<dbReference type="PANTHER" id="PTHR45831:SF2">
    <property type="entry name" value="LD24721P"/>
    <property type="match status" value="1"/>
</dbReference>
<evidence type="ECO:0000313" key="5">
    <source>
        <dbReference type="EMBL" id="ETW10558.1"/>
    </source>
</evidence>
<keyword evidence="2 3" id="KW-0802">TPR repeat</keyword>
<evidence type="ECO:0000256" key="3">
    <source>
        <dbReference type="PROSITE-ProRule" id="PRU00339"/>
    </source>
</evidence>
<protein>
    <submittedName>
        <fullName evidence="5">Uncharacterized protein</fullName>
    </submittedName>
</protein>
<feature type="repeat" description="TPR" evidence="3">
    <location>
        <begin position="245"/>
        <end position="278"/>
    </location>
</feature>
<evidence type="ECO:0000256" key="2">
    <source>
        <dbReference type="ARBA" id="ARBA00022803"/>
    </source>
</evidence>
<dbReference type="InterPro" id="IPR013105">
    <property type="entry name" value="TPR_2"/>
</dbReference>
<dbReference type="RefSeq" id="XP_008861969.1">
    <property type="nucleotide sequence ID" value="XM_008863747.1"/>
</dbReference>
<proteinExistence type="predicted"/>
<dbReference type="GO" id="GO:0060090">
    <property type="term" value="F:molecular adaptor activity"/>
    <property type="evidence" value="ECO:0007669"/>
    <property type="project" value="TreeGrafter"/>
</dbReference>
<dbReference type="PANTHER" id="PTHR45831">
    <property type="entry name" value="LD24721P"/>
    <property type="match status" value="1"/>
</dbReference>
<keyword evidence="1" id="KW-0677">Repeat</keyword>
<evidence type="ECO:0000256" key="4">
    <source>
        <dbReference type="SAM" id="MobiDB-lite"/>
    </source>
</evidence>
<dbReference type="VEuPathDB" id="FungiDB:H310_00825"/>
<dbReference type="InterPro" id="IPR047150">
    <property type="entry name" value="SGT"/>
</dbReference>
<accession>A0A024UXX5</accession>
<feature type="region of interest" description="Disordered" evidence="4">
    <location>
        <begin position="1"/>
        <end position="22"/>
    </location>
</feature>
<dbReference type="GO" id="GO:0006620">
    <property type="term" value="P:post-translational protein targeting to endoplasmic reticulum membrane"/>
    <property type="evidence" value="ECO:0007669"/>
    <property type="project" value="TreeGrafter"/>
</dbReference>
<dbReference type="OrthoDB" id="433738at2759"/>
<reference evidence="5" key="1">
    <citation type="submission" date="2013-12" db="EMBL/GenBank/DDBJ databases">
        <title>The Genome Sequence of Aphanomyces invadans NJM9701.</title>
        <authorList>
            <consortium name="The Broad Institute Genomics Platform"/>
            <person name="Russ C."/>
            <person name="Tyler B."/>
            <person name="van West P."/>
            <person name="Dieguez-Uribeondo J."/>
            <person name="Young S.K."/>
            <person name="Zeng Q."/>
            <person name="Gargeya S."/>
            <person name="Fitzgerald M."/>
            <person name="Abouelleil A."/>
            <person name="Alvarado L."/>
            <person name="Chapman S.B."/>
            <person name="Gainer-Dewar J."/>
            <person name="Goldberg J."/>
            <person name="Griggs A."/>
            <person name="Gujja S."/>
            <person name="Hansen M."/>
            <person name="Howarth C."/>
            <person name="Imamovic A."/>
            <person name="Ireland A."/>
            <person name="Larimer J."/>
            <person name="McCowan C."/>
            <person name="Murphy C."/>
            <person name="Pearson M."/>
            <person name="Poon T.W."/>
            <person name="Priest M."/>
            <person name="Roberts A."/>
            <person name="Saif S."/>
            <person name="Shea T."/>
            <person name="Sykes S."/>
            <person name="Wortman J."/>
            <person name="Nusbaum C."/>
            <person name="Birren B."/>
        </authorList>
    </citation>
    <scope>NUCLEOTIDE SEQUENCE [LARGE SCALE GENOMIC DNA]</scope>
    <source>
        <strain evidence="5">NJM9701</strain>
    </source>
</reference>
<dbReference type="InterPro" id="IPR011990">
    <property type="entry name" value="TPR-like_helical_dom_sf"/>
</dbReference>
<dbReference type="GeneID" id="20077875"/>
<dbReference type="GO" id="GO:0016020">
    <property type="term" value="C:membrane"/>
    <property type="evidence" value="ECO:0007669"/>
    <property type="project" value="TreeGrafter"/>
</dbReference>
<dbReference type="SUPFAM" id="SSF48452">
    <property type="entry name" value="TPR-like"/>
    <property type="match status" value="1"/>
</dbReference>
<name>A0A024UXX5_9STRA</name>
<gene>
    <name evidence="5" type="ORF">H310_00825</name>
</gene>
<dbReference type="PROSITE" id="PS50005">
    <property type="entry name" value="TPR"/>
    <property type="match status" value="1"/>
</dbReference>
<dbReference type="Pfam" id="PF13181">
    <property type="entry name" value="TPR_8"/>
    <property type="match status" value="1"/>
</dbReference>
<dbReference type="EMBL" id="KI913952">
    <property type="protein sequence ID" value="ETW10558.1"/>
    <property type="molecule type" value="Genomic_DNA"/>
</dbReference>
<dbReference type="SMART" id="SM00028">
    <property type="entry name" value="TPR"/>
    <property type="match status" value="2"/>
</dbReference>
<evidence type="ECO:0000256" key="1">
    <source>
        <dbReference type="ARBA" id="ARBA00022737"/>
    </source>
</evidence>
<feature type="compositionally biased region" description="Low complexity" evidence="4">
    <location>
        <begin position="1"/>
        <end position="15"/>
    </location>
</feature>